<feature type="compositionally biased region" description="Basic and acidic residues" evidence="1">
    <location>
        <begin position="340"/>
        <end position="388"/>
    </location>
</feature>
<dbReference type="OrthoDB" id="3357341at2759"/>
<proteinExistence type="predicted"/>
<gene>
    <name evidence="2" type="ORF">TD95_004268</name>
</gene>
<name>A0A0F4ZCL3_9PEZI</name>
<dbReference type="EMBL" id="LAEV01001539">
    <property type="protein sequence ID" value="KKA27886.1"/>
    <property type="molecule type" value="Genomic_DNA"/>
</dbReference>
<organism evidence="2 3">
    <name type="scientific">Thielaviopsis punctulata</name>
    <dbReference type="NCBI Taxonomy" id="72032"/>
    <lineage>
        <taxon>Eukaryota</taxon>
        <taxon>Fungi</taxon>
        <taxon>Dikarya</taxon>
        <taxon>Ascomycota</taxon>
        <taxon>Pezizomycotina</taxon>
        <taxon>Sordariomycetes</taxon>
        <taxon>Hypocreomycetidae</taxon>
        <taxon>Microascales</taxon>
        <taxon>Ceratocystidaceae</taxon>
        <taxon>Thielaviopsis</taxon>
    </lineage>
</organism>
<dbReference type="Proteomes" id="UP000033483">
    <property type="component" value="Unassembled WGS sequence"/>
</dbReference>
<feature type="region of interest" description="Disordered" evidence="1">
    <location>
        <begin position="128"/>
        <end position="149"/>
    </location>
</feature>
<comment type="caution">
    <text evidence="2">The sequence shown here is derived from an EMBL/GenBank/DDBJ whole genome shotgun (WGS) entry which is preliminary data.</text>
</comment>
<feature type="region of interest" description="Disordered" evidence="1">
    <location>
        <begin position="79"/>
        <end position="98"/>
    </location>
</feature>
<evidence type="ECO:0000313" key="3">
    <source>
        <dbReference type="Proteomes" id="UP000033483"/>
    </source>
</evidence>
<dbReference type="AlphaFoldDB" id="A0A0F4ZCL3"/>
<feature type="region of interest" description="Disordered" evidence="1">
    <location>
        <begin position="26"/>
        <end position="49"/>
    </location>
</feature>
<feature type="region of interest" description="Disordered" evidence="1">
    <location>
        <begin position="246"/>
        <end position="475"/>
    </location>
</feature>
<accession>A0A0F4ZCL3</accession>
<protein>
    <submittedName>
        <fullName evidence="2">Uncharacterized protein</fullName>
    </submittedName>
</protein>
<feature type="compositionally biased region" description="Low complexity" evidence="1">
    <location>
        <begin position="313"/>
        <end position="325"/>
    </location>
</feature>
<feature type="compositionally biased region" description="Polar residues" evidence="1">
    <location>
        <begin position="128"/>
        <end position="139"/>
    </location>
</feature>
<evidence type="ECO:0000313" key="2">
    <source>
        <dbReference type="EMBL" id="KKA27886.1"/>
    </source>
</evidence>
<sequence length="515" mass="56572">MLDENLPTFRGRQSTENPLNTLFSFTQAGSDPTPEFLLRRPDPTQPESKNKYAIALSDPILHDVIYAEVLVEPEWRQNAATDGASGGTSEPSPPDAINIQLYNPDQTVVLRQVPGSWGRGGSWDFELPTTSFKKPTASQIDRESEPGPAARDLVPRLTFRWKRERLSRSLTCYLVGKSADLDGKKSHKEPDITVALAEHGKHGVSAMAVYEPNMRRVEIEDRRGLEMVLLMSSEIIRDLFISSKDPYNLDGHGRRKSKTARSGASASNSPTKKPAASSSSSSTATTTAATSTGATMSGAAMAMHSSPPRRKPVPGSGSDSVSPSPQRLREKQSAAEIDAETARLKAMVEREERERREIEALERQQREEAERLRREREAEVARETERLRKLYGTDGQDFTLPPPSPLMHASAAERPGAGAGAGASAARIAPPALPPRPGTTGPHQKPSQYQQYFEQHTQQPFEEPAAPSASHSSRLATKFEQHMPLTNQAVSTVSGLLSKMKKEMDDKKVHKKRSM</sequence>
<reference evidence="2 3" key="1">
    <citation type="submission" date="2015-03" db="EMBL/GenBank/DDBJ databases">
        <authorList>
            <person name="Radwan O."/>
            <person name="Al-Naeli F.A."/>
            <person name="Rendon G.A."/>
            <person name="Fields C."/>
        </authorList>
    </citation>
    <scope>NUCLEOTIDE SEQUENCE [LARGE SCALE GENOMIC DNA]</scope>
    <source>
        <strain evidence="2">CR-DP1</strain>
    </source>
</reference>
<keyword evidence="3" id="KW-1185">Reference proteome</keyword>
<evidence type="ECO:0000256" key="1">
    <source>
        <dbReference type="SAM" id="MobiDB-lite"/>
    </source>
</evidence>
<feature type="compositionally biased region" description="Low complexity" evidence="1">
    <location>
        <begin position="438"/>
        <end position="475"/>
    </location>
</feature>
<feature type="compositionally biased region" description="Low complexity" evidence="1">
    <location>
        <begin position="409"/>
        <end position="430"/>
    </location>
</feature>
<feature type="compositionally biased region" description="Low complexity" evidence="1">
    <location>
        <begin position="264"/>
        <end position="302"/>
    </location>
</feature>